<protein>
    <submittedName>
        <fullName evidence="3">AAA family ATPase</fullName>
    </submittedName>
</protein>
<dbReference type="PANTHER" id="PTHR32114:SF2">
    <property type="entry name" value="ABC TRANSPORTER ABCH.3"/>
    <property type="match status" value="1"/>
</dbReference>
<keyword evidence="1" id="KW-0175">Coiled coil</keyword>
<sequence>MVNLPILRSLKISNYQLYPGNKNDNNLFIDFESQGLTVILGANGLGKSTLINLILRMLTGPSDIAKIDSIDELGNLNTTAVDRNDLKYFFSERVSDSAENATATLQLKLGDIVLTIERQLSDLTLTDLKIGATTLPLPENRKKKEDTYKEHICDLAKVASFGDWLLILHYIMFYQENRRALVWDTSAQREILRILLLTKEQSLKWRELSRNVLKLDSDYRNYRNSVTKEIKSFEKTLNAITDQKGTSAQIAVERKIKESKIKELDKVNDHINNINIERNKLRIQLLTINNNIDTKEKIAQKNKIDLLNKVLPNSNDTARYISSVLFSEMNIIDTGNQQQHVIDAITTFLEREFLIDISNQENQENQENIDQYNKLQSISELKKEKEKLTSSINALNENYFSLEKKSSKLLDEINELNIKILPLETELAKEEKPITKLQLQLDALVSLKKDKEIKLKEAHTGFTNFLNGVESEFFRRADEIQNEFNKIVQGFLIEDCEVTWAKTDWKLGQEERPIKFPAFLFKMSSNAHSGITVRTKPSQVSESQREFIDLAFRISLIKVTAYDGCGSIVMDAPESSLDAVFVDRAAHIFNKFSSQGNNKLILASNLIDGLLLPLLLSQLMRNDKMKTGLVNLFDVGVPSKAVHQFKEDYRKHLSQVIDKAKELADND</sequence>
<evidence type="ECO:0000259" key="2">
    <source>
        <dbReference type="Pfam" id="PF13476"/>
    </source>
</evidence>
<dbReference type="Pfam" id="PF13476">
    <property type="entry name" value="AAA_23"/>
    <property type="match status" value="1"/>
</dbReference>
<feature type="coiled-coil region" evidence="1">
    <location>
        <begin position="223"/>
        <end position="284"/>
    </location>
</feature>
<dbReference type="AlphaFoldDB" id="A0A743WU62"/>
<dbReference type="InterPro" id="IPR038729">
    <property type="entry name" value="Rad50/SbcC_AAA"/>
</dbReference>
<feature type="domain" description="Rad50/SbcC-type AAA" evidence="2">
    <location>
        <begin position="9"/>
        <end position="275"/>
    </location>
</feature>
<reference evidence="3" key="2">
    <citation type="submission" date="2020-02" db="EMBL/GenBank/DDBJ databases">
        <authorList>
            <consortium name="NCBI Pathogen Detection Project"/>
        </authorList>
    </citation>
    <scope>NUCLEOTIDE SEQUENCE</scope>
    <source>
        <strain evidence="3">MA.146 YAT-5</strain>
    </source>
</reference>
<evidence type="ECO:0000256" key="1">
    <source>
        <dbReference type="SAM" id="Coils"/>
    </source>
</evidence>
<dbReference type="CDD" id="cd00267">
    <property type="entry name" value="ABC_ATPase"/>
    <property type="match status" value="1"/>
</dbReference>
<dbReference type="PANTHER" id="PTHR32114">
    <property type="entry name" value="ABC TRANSPORTER ABCH.3"/>
    <property type="match status" value="1"/>
</dbReference>
<feature type="coiled-coil region" evidence="1">
    <location>
        <begin position="355"/>
        <end position="412"/>
    </location>
</feature>
<reference evidence="3" key="1">
    <citation type="journal article" date="2018" name="Genome Biol.">
        <title>SKESA: strategic k-mer extension for scrupulous assemblies.</title>
        <authorList>
            <person name="Souvorov A."/>
            <person name="Agarwala R."/>
            <person name="Lipman D.J."/>
        </authorList>
    </citation>
    <scope>NUCLEOTIDE SEQUENCE</scope>
    <source>
        <strain evidence="3">MA.146 YAT-5</strain>
    </source>
</reference>
<dbReference type="EMBL" id="DAAUNR010000001">
    <property type="protein sequence ID" value="HAF2307099.1"/>
    <property type="molecule type" value="Genomic_DNA"/>
</dbReference>
<gene>
    <name evidence="3" type="ORF">G8M92_000428</name>
</gene>
<comment type="caution">
    <text evidence="3">The sequence shown here is derived from an EMBL/GenBank/DDBJ whole genome shotgun (WGS) entry which is preliminary data.</text>
</comment>
<organism evidence="3">
    <name type="scientific">Salmonella enterica</name>
    <name type="common">Salmonella choleraesuis</name>
    <dbReference type="NCBI Taxonomy" id="28901"/>
    <lineage>
        <taxon>Bacteria</taxon>
        <taxon>Pseudomonadati</taxon>
        <taxon>Pseudomonadota</taxon>
        <taxon>Gammaproteobacteria</taxon>
        <taxon>Enterobacterales</taxon>
        <taxon>Enterobacteriaceae</taxon>
        <taxon>Salmonella</taxon>
    </lineage>
</organism>
<accession>A0A743WU62</accession>
<evidence type="ECO:0000313" key="3">
    <source>
        <dbReference type="EMBL" id="HAF2307099.1"/>
    </source>
</evidence>
<dbReference type="SUPFAM" id="SSF52540">
    <property type="entry name" value="P-loop containing nucleoside triphosphate hydrolases"/>
    <property type="match status" value="3"/>
</dbReference>
<dbReference type="GO" id="GO:0016887">
    <property type="term" value="F:ATP hydrolysis activity"/>
    <property type="evidence" value="ECO:0007669"/>
    <property type="project" value="InterPro"/>
</dbReference>
<name>A0A743WU62_SALER</name>
<proteinExistence type="predicted"/>
<dbReference type="InterPro" id="IPR027417">
    <property type="entry name" value="P-loop_NTPase"/>
</dbReference>
<dbReference type="Gene3D" id="3.40.50.300">
    <property type="entry name" value="P-loop containing nucleotide triphosphate hydrolases"/>
    <property type="match status" value="2"/>
</dbReference>
<dbReference type="GO" id="GO:0006302">
    <property type="term" value="P:double-strand break repair"/>
    <property type="evidence" value="ECO:0007669"/>
    <property type="project" value="InterPro"/>
</dbReference>